<evidence type="ECO:0000259" key="2">
    <source>
        <dbReference type="Pfam" id="PF25597"/>
    </source>
</evidence>
<dbReference type="AlphaFoldDB" id="A0AAW2MYB5"/>
<feature type="domain" description="Retroviral polymerase SH3-like" evidence="2">
    <location>
        <begin position="14"/>
        <end position="45"/>
    </location>
</feature>
<dbReference type="InterPro" id="IPR013103">
    <property type="entry name" value="RVT_2"/>
</dbReference>
<accession>A0AAW2MYB5</accession>
<dbReference type="EMBL" id="JACGWJ010000021">
    <property type="protein sequence ID" value="KAL0336722.1"/>
    <property type="molecule type" value="Genomic_DNA"/>
</dbReference>
<protein>
    <recommendedName>
        <fullName evidence="4">Reverse transcriptase Ty1/copia-type domain-containing protein</fullName>
    </recommendedName>
</protein>
<dbReference type="Pfam" id="PF25597">
    <property type="entry name" value="SH3_retrovirus"/>
    <property type="match status" value="1"/>
</dbReference>
<organism evidence="3">
    <name type="scientific">Sesamum radiatum</name>
    <name type="common">Black benniseed</name>
    <dbReference type="NCBI Taxonomy" id="300843"/>
    <lineage>
        <taxon>Eukaryota</taxon>
        <taxon>Viridiplantae</taxon>
        <taxon>Streptophyta</taxon>
        <taxon>Embryophyta</taxon>
        <taxon>Tracheophyta</taxon>
        <taxon>Spermatophyta</taxon>
        <taxon>Magnoliopsida</taxon>
        <taxon>eudicotyledons</taxon>
        <taxon>Gunneridae</taxon>
        <taxon>Pentapetalae</taxon>
        <taxon>asterids</taxon>
        <taxon>lamiids</taxon>
        <taxon>Lamiales</taxon>
        <taxon>Pedaliaceae</taxon>
        <taxon>Sesamum</taxon>
    </lineage>
</organism>
<comment type="caution">
    <text evidence="3">The sequence shown here is derived from an EMBL/GenBank/DDBJ whole genome shotgun (WGS) entry which is preliminary data.</text>
</comment>
<proteinExistence type="predicted"/>
<dbReference type="InterPro" id="IPR057670">
    <property type="entry name" value="SH3_retrovirus"/>
</dbReference>
<evidence type="ECO:0008006" key="4">
    <source>
        <dbReference type="Google" id="ProtNLM"/>
    </source>
</evidence>
<dbReference type="Pfam" id="PF07727">
    <property type="entry name" value="RVT_2"/>
    <property type="match status" value="1"/>
</dbReference>
<evidence type="ECO:0000313" key="3">
    <source>
        <dbReference type="EMBL" id="KAL0336722.1"/>
    </source>
</evidence>
<reference evidence="3" key="1">
    <citation type="submission" date="2020-06" db="EMBL/GenBank/DDBJ databases">
        <authorList>
            <person name="Li T."/>
            <person name="Hu X."/>
            <person name="Zhang T."/>
            <person name="Song X."/>
            <person name="Zhang H."/>
            <person name="Dai N."/>
            <person name="Sheng W."/>
            <person name="Hou X."/>
            <person name="Wei L."/>
        </authorList>
    </citation>
    <scope>NUCLEOTIDE SEQUENCE</scope>
    <source>
        <strain evidence="3">G02</strain>
        <tissue evidence="3">Leaf</tissue>
    </source>
</reference>
<reference evidence="3" key="2">
    <citation type="journal article" date="2024" name="Plant">
        <title>Genomic evolution and insights into agronomic trait innovations of Sesamum species.</title>
        <authorList>
            <person name="Miao H."/>
            <person name="Wang L."/>
            <person name="Qu L."/>
            <person name="Liu H."/>
            <person name="Sun Y."/>
            <person name="Le M."/>
            <person name="Wang Q."/>
            <person name="Wei S."/>
            <person name="Zheng Y."/>
            <person name="Lin W."/>
            <person name="Duan Y."/>
            <person name="Cao H."/>
            <person name="Xiong S."/>
            <person name="Wang X."/>
            <person name="Wei L."/>
            <person name="Li C."/>
            <person name="Ma Q."/>
            <person name="Ju M."/>
            <person name="Zhao R."/>
            <person name="Li G."/>
            <person name="Mu C."/>
            <person name="Tian Q."/>
            <person name="Mei H."/>
            <person name="Zhang T."/>
            <person name="Gao T."/>
            <person name="Zhang H."/>
        </authorList>
    </citation>
    <scope>NUCLEOTIDE SEQUENCE</scope>
    <source>
        <strain evidence="3">G02</strain>
    </source>
</reference>
<feature type="domain" description="Reverse transcriptase Ty1/copia-type" evidence="1">
    <location>
        <begin position="105"/>
        <end position="177"/>
    </location>
</feature>
<sequence length="178" mass="20270">MSWHINAYSLVTYHKGYNVLDLESNTILHSRDVVFYEEIFPYESTYVPSSSTPPIIPMASDDDDIPTTIPIPSLPDSEPRNYFQANKDAQWVDAMNQELVALDKYDTWELVALPPGKRVIGCRWVFKLKNNPVGSIQRHKPCLVVKEYNQIVGVDYFDCFSPVAKAVIVRILMAFVVA</sequence>
<evidence type="ECO:0000259" key="1">
    <source>
        <dbReference type="Pfam" id="PF07727"/>
    </source>
</evidence>
<gene>
    <name evidence="3" type="ORF">Sradi_4884100</name>
</gene>
<name>A0AAW2MYB5_SESRA</name>